<keyword evidence="5" id="KW-0378">Hydrolase</keyword>
<dbReference type="Pfam" id="PF01934">
    <property type="entry name" value="HepT-like"/>
    <property type="match status" value="1"/>
</dbReference>
<proteinExistence type="inferred from homology"/>
<evidence type="ECO:0000256" key="3">
    <source>
        <dbReference type="ARBA" id="ARBA00022722"/>
    </source>
</evidence>
<dbReference type="InterPro" id="IPR037038">
    <property type="entry name" value="HepT-like_sf"/>
</dbReference>
<evidence type="ECO:0000256" key="1">
    <source>
        <dbReference type="ARBA" id="ARBA00022553"/>
    </source>
</evidence>
<organism evidence="7 8">
    <name type="scientific">Fimbriimonas ginsengisoli</name>
    <dbReference type="NCBI Taxonomy" id="1005039"/>
    <lineage>
        <taxon>Bacteria</taxon>
        <taxon>Bacillati</taxon>
        <taxon>Armatimonadota</taxon>
        <taxon>Fimbriimonadia</taxon>
        <taxon>Fimbriimonadales</taxon>
        <taxon>Fimbriimonadaceae</taxon>
        <taxon>Fimbriimonas</taxon>
    </lineage>
</organism>
<dbReference type="InterPro" id="IPR051813">
    <property type="entry name" value="HepT_RNase_toxin"/>
</dbReference>
<dbReference type="EMBL" id="JACOSL010000022">
    <property type="protein sequence ID" value="MBI1756138.1"/>
    <property type="molecule type" value="Genomic_DNA"/>
</dbReference>
<comment type="caution">
    <text evidence="7">The sequence shown here is derived from an EMBL/GenBank/DDBJ whole genome shotgun (WGS) entry which is preliminary data.</text>
</comment>
<evidence type="ECO:0000313" key="7">
    <source>
        <dbReference type="EMBL" id="MBI1756138.1"/>
    </source>
</evidence>
<accession>A0A931LU16</accession>
<evidence type="ECO:0000256" key="2">
    <source>
        <dbReference type="ARBA" id="ARBA00022649"/>
    </source>
</evidence>
<keyword evidence="4" id="KW-0547">Nucleotide-binding</keyword>
<dbReference type="PANTHER" id="PTHR34139:SF1">
    <property type="entry name" value="RNASE MJ1380-RELATED"/>
    <property type="match status" value="1"/>
</dbReference>
<dbReference type="Gene3D" id="1.20.120.580">
    <property type="entry name" value="bsu32300-like"/>
    <property type="match status" value="1"/>
</dbReference>
<keyword evidence="2" id="KW-1277">Toxin-antitoxin system</keyword>
<name>A0A931LU16_FIMGI</name>
<dbReference type="Proteomes" id="UP000727962">
    <property type="component" value="Unassembled WGS sequence"/>
</dbReference>
<reference evidence="7" key="1">
    <citation type="submission" date="2020-07" db="EMBL/GenBank/DDBJ databases">
        <title>Huge and variable diversity of episymbiotic CPR bacteria and DPANN archaea in groundwater ecosystems.</title>
        <authorList>
            <person name="He C.Y."/>
            <person name="Keren R."/>
            <person name="Whittaker M."/>
            <person name="Farag I.F."/>
            <person name="Doudna J."/>
            <person name="Cate J.H.D."/>
            <person name="Banfield J.F."/>
        </authorList>
    </citation>
    <scope>NUCLEOTIDE SEQUENCE</scope>
    <source>
        <strain evidence="7">NC_groundwater_17_Pr7_B-0.1um_64_12</strain>
    </source>
</reference>
<dbReference type="InterPro" id="IPR008201">
    <property type="entry name" value="HepT-like"/>
</dbReference>
<keyword evidence="1" id="KW-0597">Phosphoprotein</keyword>
<dbReference type="PANTHER" id="PTHR34139">
    <property type="entry name" value="UPF0331 PROTEIN MJ0127"/>
    <property type="match status" value="1"/>
</dbReference>
<gene>
    <name evidence="7" type="ORF">HYR64_03425</name>
</gene>
<comment type="similarity">
    <text evidence="6">Belongs to the HepT RNase toxin family.</text>
</comment>
<evidence type="ECO:0000256" key="5">
    <source>
        <dbReference type="ARBA" id="ARBA00022801"/>
    </source>
</evidence>
<dbReference type="AlphaFoldDB" id="A0A931LU16"/>
<dbReference type="GO" id="GO:0110001">
    <property type="term" value="C:toxin-antitoxin complex"/>
    <property type="evidence" value="ECO:0007669"/>
    <property type="project" value="InterPro"/>
</dbReference>
<dbReference type="GO" id="GO:0000166">
    <property type="term" value="F:nucleotide binding"/>
    <property type="evidence" value="ECO:0007669"/>
    <property type="project" value="UniProtKB-KW"/>
</dbReference>
<sequence length="110" mass="12411">MHDMALAASRIAEATAGVTFAAYEKTWLLQSAVERQLGVIGEALARVRQVERGFYDRFADADKIVGLRNIIVHGYDVVDPRVLWSIIAEKLPALMKLVDDMLREAREERL</sequence>
<keyword evidence="3" id="KW-0540">Nuclease</keyword>
<evidence type="ECO:0000313" key="8">
    <source>
        <dbReference type="Proteomes" id="UP000727962"/>
    </source>
</evidence>
<dbReference type="GO" id="GO:0004540">
    <property type="term" value="F:RNA nuclease activity"/>
    <property type="evidence" value="ECO:0007669"/>
    <property type="project" value="InterPro"/>
</dbReference>
<evidence type="ECO:0000256" key="6">
    <source>
        <dbReference type="ARBA" id="ARBA00024207"/>
    </source>
</evidence>
<evidence type="ECO:0000256" key="4">
    <source>
        <dbReference type="ARBA" id="ARBA00022741"/>
    </source>
</evidence>
<dbReference type="GO" id="GO:0016787">
    <property type="term" value="F:hydrolase activity"/>
    <property type="evidence" value="ECO:0007669"/>
    <property type="project" value="UniProtKB-KW"/>
</dbReference>
<protein>
    <submittedName>
        <fullName evidence="7">DUF86 domain-containing protein</fullName>
    </submittedName>
</protein>